<dbReference type="PROSITE" id="PS51352">
    <property type="entry name" value="THIOREDOXIN_2"/>
    <property type="match status" value="1"/>
</dbReference>
<keyword evidence="9" id="KW-1185">Reference proteome</keyword>
<dbReference type="SUPFAM" id="SSF52833">
    <property type="entry name" value="Thioredoxin-like"/>
    <property type="match status" value="1"/>
</dbReference>
<evidence type="ECO:0000256" key="4">
    <source>
        <dbReference type="ARBA" id="ARBA00023157"/>
    </source>
</evidence>
<reference evidence="8 9" key="2">
    <citation type="submission" date="2019-05" db="EMBL/GenBank/DDBJ databases">
        <title>Glycomyces buryatensis sp. nov.</title>
        <authorList>
            <person name="Nikitina E."/>
        </authorList>
    </citation>
    <scope>NUCLEOTIDE SEQUENCE [LARGE SCALE GENOMIC DNA]</scope>
    <source>
        <strain evidence="8 9">18</strain>
    </source>
</reference>
<dbReference type="GO" id="GO:0017004">
    <property type="term" value="P:cytochrome complex assembly"/>
    <property type="evidence" value="ECO:0007669"/>
    <property type="project" value="UniProtKB-KW"/>
</dbReference>
<evidence type="ECO:0000313" key="9">
    <source>
        <dbReference type="Proteomes" id="UP000308760"/>
    </source>
</evidence>
<sequence>MMRGSTAMRGGTLSRALACAAAGLLFLSACSGEEPDGEAASPDDGAGEADWAVACTAGAVPIEGIGSLELPCLGDDVATAVGTDGARPMIVVLWASWCQPCAAEAPEVEAFFSEYGDQVGVLGVDTADTAEAGRWFASEFAMTYPSVFDADETIRTGLGVPALPGVAFVAPDGTVEKLITEPGITADSLAADAESAFGLELT</sequence>
<evidence type="ECO:0000256" key="5">
    <source>
        <dbReference type="ARBA" id="ARBA00023284"/>
    </source>
</evidence>
<dbReference type="GO" id="GO:0030313">
    <property type="term" value="C:cell envelope"/>
    <property type="evidence" value="ECO:0007669"/>
    <property type="project" value="UniProtKB-SubCell"/>
</dbReference>
<evidence type="ECO:0000256" key="6">
    <source>
        <dbReference type="SAM" id="SignalP"/>
    </source>
</evidence>
<proteinExistence type="predicted"/>
<keyword evidence="6" id="KW-0732">Signal</keyword>
<dbReference type="PANTHER" id="PTHR42852">
    <property type="entry name" value="THIOL:DISULFIDE INTERCHANGE PROTEIN DSBE"/>
    <property type="match status" value="1"/>
</dbReference>
<keyword evidence="3" id="KW-0812">Transmembrane</keyword>
<feature type="domain" description="Thioredoxin" evidence="7">
    <location>
        <begin position="28"/>
        <end position="198"/>
    </location>
</feature>
<dbReference type="InterPro" id="IPR000866">
    <property type="entry name" value="AhpC/TSA"/>
</dbReference>
<dbReference type="InterPro" id="IPR036249">
    <property type="entry name" value="Thioredoxin-like_sf"/>
</dbReference>
<dbReference type="GO" id="GO:0016209">
    <property type="term" value="F:antioxidant activity"/>
    <property type="evidence" value="ECO:0007669"/>
    <property type="project" value="InterPro"/>
</dbReference>
<evidence type="ECO:0000256" key="3">
    <source>
        <dbReference type="ARBA" id="ARBA00022968"/>
    </source>
</evidence>
<evidence type="ECO:0000256" key="2">
    <source>
        <dbReference type="ARBA" id="ARBA00022748"/>
    </source>
</evidence>
<evidence type="ECO:0000259" key="7">
    <source>
        <dbReference type="PROSITE" id="PS51352"/>
    </source>
</evidence>
<dbReference type="PANTHER" id="PTHR42852:SF6">
    <property type="entry name" value="THIOL:DISULFIDE INTERCHANGE PROTEIN DSBE"/>
    <property type="match status" value="1"/>
</dbReference>
<dbReference type="InterPro" id="IPR013766">
    <property type="entry name" value="Thioredoxin_domain"/>
</dbReference>
<dbReference type="InterPro" id="IPR050553">
    <property type="entry name" value="Thioredoxin_ResA/DsbE_sf"/>
</dbReference>
<dbReference type="Gene3D" id="3.40.30.10">
    <property type="entry name" value="Glutaredoxin"/>
    <property type="match status" value="1"/>
</dbReference>
<dbReference type="PROSITE" id="PS51257">
    <property type="entry name" value="PROKAR_LIPOPROTEIN"/>
    <property type="match status" value="1"/>
</dbReference>
<dbReference type="Pfam" id="PF00578">
    <property type="entry name" value="AhpC-TSA"/>
    <property type="match status" value="1"/>
</dbReference>
<organism evidence="8 9">
    <name type="scientific">Glycomyces buryatensis</name>
    <dbReference type="NCBI Taxonomy" id="2570927"/>
    <lineage>
        <taxon>Bacteria</taxon>
        <taxon>Bacillati</taxon>
        <taxon>Actinomycetota</taxon>
        <taxon>Actinomycetes</taxon>
        <taxon>Glycomycetales</taxon>
        <taxon>Glycomycetaceae</taxon>
        <taxon>Glycomyces</taxon>
    </lineage>
</organism>
<protein>
    <submittedName>
        <fullName evidence="8">TlpA family protein disulfide reductase</fullName>
    </submittedName>
</protein>
<dbReference type="AlphaFoldDB" id="A0A4S8QLN5"/>
<name>A0A4S8QLN5_9ACTN</name>
<feature type="signal peptide" evidence="6">
    <location>
        <begin position="1"/>
        <end position="31"/>
    </location>
</feature>
<reference evidence="9" key="1">
    <citation type="submission" date="2019-04" db="EMBL/GenBank/DDBJ databases">
        <title>Nocardioides xinjiangensis sp. nov.</title>
        <authorList>
            <person name="Liu S."/>
        </authorList>
    </citation>
    <scope>NUCLEOTIDE SEQUENCE [LARGE SCALE GENOMIC DNA]</scope>
    <source>
        <strain evidence="9">18</strain>
    </source>
</reference>
<accession>A0A4S8QLN5</accession>
<keyword evidence="5" id="KW-0676">Redox-active center</keyword>
<keyword evidence="2" id="KW-0201">Cytochrome c-type biogenesis</keyword>
<feature type="chain" id="PRO_5039364723" evidence="6">
    <location>
        <begin position="32"/>
        <end position="202"/>
    </location>
</feature>
<dbReference type="OrthoDB" id="9796554at2"/>
<dbReference type="Proteomes" id="UP000308760">
    <property type="component" value="Unassembled WGS sequence"/>
</dbReference>
<comment type="subcellular location">
    <subcellularLocation>
        <location evidence="1">Cell envelope</location>
    </subcellularLocation>
</comment>
<comment type="caution">
    <text evidence="8">The sequence shown here is derived from an EMBL/GenBank/DDBJ whole genome shotgun (WGS) entry which is preliminary data.</text>
</comment>
<keyword evidence="4" id="KW-1015">Disulfide bond</keyword>
<dbReference type="CDD" id="cd02966">
    <property type="entry name" value="TlpA_like_family"/>
    <property type="match status" value="1"/>
</dbReference>
<evidence type="ECO:0000256" key="1">
    <source>
        <dbReference type="ARBA" id="ARBA00004196"/>
    </source>
</evidence>
<evidence type="ECO:0000313" key="8">
    <source>
        <dbReference type="EMBL" id="THV42319.1"/>
    </source>
</evidence>
<dbReference type="EMBL" id="STGY01000025">
    <property type="protein sequence ID" value="THV42319.1"/>
    <property type="molecule type" value="Genomic_DNA"/>
</dbReference>
<dbReference type="GO" id="GO:0016491">
    <property type="term" value="F:oxidoreductase activity"/>
    <property type="evidence" value="ECO:0007669"/>
    <property type="project" value="InterPro"/>
</dbReference>
<keyword evidence="3" id="KW-0735">Signal-anchor</keyword>
<gene>
    <name evidence="8" type="ORF">FAB82_06585</name>
</gene>